<dbReference type="GO" id="GO:0015288">
    <property type="term" value="F:porin activity"/>
    <property type="evidence" value="ECO:0007669"/>
    <property type="project" value="UniProtKB-KW"/>
</dbReference>
<dbReference type="AlphaFoldDB" id="A0A9E8ZGL2"/>
<keyword evidence="11" id="KW-0472">Membrane</keyword>
<dbReference type="Pfam" id="PF22461">
    <property type="entry name" value="SLBB_2"/>
    <property type="match status" value="1"/>
</dbReference>
<evidence type="ECO:0000256" key="13">
    <source>
        <dbReference type="ARBA" id="ARBA00023237"/>
    </source>
</evidence>
<dbReference type="KEGG" id="tsin:OXH18_10420"/>
<evidence type="ECO:0000256" key="9">
    <source>
        <dbReference type="ARBA" id="ARBA00023065"/>
    </source>
</evidence>
<evidence type="ECO:0000256" key="1">
    <source>
        <dbReference type="ARBA" id="ARBA00004571"/>
    </source>
</evidence>
<keyword evidence="10" id="KW-0626">Porin</keyword>
<dbReference type="InterPro" id="IPR049712">
    <property type="entry name" value="Poly_export"/>
</dbReference>
<evidence type="ECO:0000256" key="4">
    <source>
        <dbReference type="ARBA" id="ARBA00022452"/>
    </source>
</evidence>
<comment type="subcellular location">
    <subcellularLocation>
        <location evidence="1">Cell outer membrane</location>
        <topology evidence="1">Multi-pass membrane protein</topology>
    </subcellularLocation>
</comment>
<dbReference type="InterPro" id="IPR054765">
    <property type="entry name" value="SLBB_dom"/>
</dbReference>
<dbReference type="GO" id="GO:0046930">
    <property type="term" value="C:pore complex"/>
    <property type="evidence" value="ECO:0007669"/>
    <property type="project" value="UniProtKB-KW"/>
</dbReference>
<evidence type="ECO:0000259" key="17">
    <source>
        <dbReference type="Pfam" id="PF10531"/>
    </source>
</evidence>
<keyword evidence="13" id="KW-0998">Cell outer membrane</keyword>
<dbReference type="Gene3D" id="3.10.560.10">
    <property type="entry name" value="Outer membrane lipoprotein wza domain like"/>
    <property type="match status" value="3"/>
</dbReference>
<evidence type="ECO:0000256" key="5">
    <source>
        <dbReference type="ARBA" id="ARBA00022597"/>
    </source>
</evidence>
<protein>
    <submittedName>
        <fullName evidence="19">SLBB domain-containing protein</fullName>
    </submittedName>
</protein>
<evidence type="ECO:0000259" key="18">
    <source>
        <dbReference type="Pfam" id="PF22461"/>
    </source>
</evidence>
<feature type="domain" description="SLBB" evidence="18">
    <location>
        <begin position="132"/>
        <end position="214"/>
    </location>
</feature>
<dbReference type="Proteomes" id="UP001163152">
    <property type="component" value="Chromosome"/>
</dbReference>
<feature type="chain" id="PRO_5038783637" evidence="15">
    <location>
        <begin position="33"/>
        <end position="484"/>
    </location>
</feature>
<keyword evidence="20" id="KW-1185">Reference proteome</keyword>
<comment type="similarity">
    <text evidence="2">Belongs to the BexD/CtrA/VexA family.</text>
</comment>
<evidence type="ECO:0000256" key="12">
    <source>
        <dbReference type="ARBA" id="ARBA00023139"/>
    </source>
</evidence>
<evidence type="ECO:0000256" key="8">
    <source>
        <dbReference type="ARBA" id="ARBA00023047"/>
    </source>
</evidence>
<sequence length="484" mass="51615">MPSQGFLGSANRVVPFLGLALVLVTTTAPATAQPSNLPVFQGPIGSPPPQPDSSYRLGAGDRVRIDIFQVEQYSGENEVQLDGTLNLPLVGSVSVAGLTLSEATDLVSSRYSQFLRRPIVTVTLLNRRPLQIAISGEVIRPGSYAVSQQQGEQYPTLTQLLQTAGGITQSANVRQIQVRRTTTGEVFNVDLWEFLQTGDLRYDVTLRDGDTIVVPETTIALNEAPVLAASNFAPESGRPINIAVVGEVFRPGAYTVTGGTSNTQIAGETGNITIGSDSSLPTVTRAIQIAGGIKPLANIRDVEIRRLTRTGQEQVFKVNLWSLLQGDLRQDAILQEGDTVVIPTATAISPEEASTLGAASFSPDTIQVNVVGEVKNPGIVSLRPNSTLNQAILAAGGVTPRASRNSLDFIRLNPDGTVTRQELELELGDALATGNNPIVQNNDVIVVGRSGIARAGDTLETILAPLGNAFSIFEFPFRFLRLFR</sequence>
<evidence type="ECO:0000256" key="7">
    <source>
        <dbReference type="ARBA" id="ARBA00022729"/>
    </source>
</evidence>
<name>A0A9E8ZGL2_9CYAN</name>
<keyword evidence="9" id="KW-0406">Ion transport</keyword>
<evidence type="ECO:0000256" key="2">
    <source>
        <dbReference type="ARBA" id="ARBA00009450"/>
    </source>
</evidence>
<accession>A0A9E8ZGL2</accession>
<dbReference type="Pfam" id="PF10531">
    <property type="entry name" value="SLBB"/>
    <property type="match status" value="1"/>
</dbReference>
<feature type="domain" description="Soluble ligand binding" evidence="17">
    <location>
        <begin position="368"/>
        <end position="419"/>
    </location>
</feature>
<dbReference type="GO" id="GO:0009279">
    <property type="term" value="C:cell outer membrane"/>
    <property type="evidence" value="ECO:0007669"/>
    <property type="project" value="UniProtKB-SubCell"/>
</dbReference>
<keyword evidence="14" id="KW-0449">Lipoprotein</keyword>
<dbReference type="EMBL" id="CP113797">
    <property type="protein sequence ID" value="WAL62376.1"/>
    <property type="molecule type" value="Genomic_DNA"/>
</dbReference>
<dbReference type="RefSeq" id="WP_268612707.1">
    <property type="nucleotide sequence ID" value="NZ_CP113797.1"/>
</dbReference>
<keyword evidence="5" id="KW-0762">Sugar transport</keyword>
<keyword evidence="7 15" id="KW-0732">Signal</keyword>
<dbReference type="InterPro" id="IPR003715">
    <property type="entry name" value="Poly_export_N"/>
</dbReference>
<evidence type="ECO:0000256" key="14">
    <source>
        <dbReference type="ARBA" id="ARBA00023288"/>
    </source>
</evidence>
<keyword evidence="6" id="KW-0812">Transmembrane</keyword>
<dbReference type="InterPro" id="IPR019554">
    <property type="entry name" value="Soluble_ligand-bd"/>
</dbReference>
<feature type="signal peptide" evidence="15">
    <location>
        <begin position="1"/>
        <end position="32"/>
    </location>
</feature>
<dbReference type="PANTHER" id="PTHR33619:SF3">
    <property type="entry name" value="POLYSACCHARIDE EXPORT PROTEIN GFCE-RELATED"/>
    <property type="match status" value="1"/>
</dbReference>
<gene>
    <name evidence="19" type="ORF">OXH18_10420</name>
</gene>
<organism evidence="19 20">
    <name type="scientific">Thermocoleostomius sinensis A174</name>
    <dbReference type="NCBI Taxonomy" id="2016057"/>
    <lineage>
        <taxon>Bacteria</taxon>
        <taxon>Bacillati</taxon>
        <taxon>Cyanobacteriota</taxon>
        <taxon>Cyanophyceae</taxon>
        <taxon>Oculatellales</taxon>
        <taxon>Oculatellaceae</taxon>
        <taxon>Thermocoleostomius</taxon>
    </lineage>
</organism>
<evidence type="ECO:0000256" key="6">
    <source>
        <dbReference type="ARBA" id="ARBA00022692"/>
    </source>
</evidence>
<evidence type="ECO:0000313" key="19">
    <source>
        <dbReference type="EMBL" id="WAL62376.1"/>
    </source>
</evidence>
<keyword evidence="3" id="KW-0813">Transport</keyword>
<keyword evidence="12" id="KW-0564">Palmitate</keyword>
<keyword evidence="4" id="KW-1134">Transmembrane beta strand</keyword>
<evidence type="ECO:0000259" key="16">
    <source>
        <dbReference type="Pfam" id="PF02563"/>
    </source>
</evidence>
<dbReference type="GO" id="GO:0015159">
    <property type="term" value="F:polysaccharide transmembrane transporter activity"/>
    <property type="evidence" value="ECO:0007669"/>
    <property type="project" value="InterPro"/>
</dbReference>
<keyword evidence="8" id="KW-0625">Polysaccharide transport</keyword>
<evidence type="ECO:0000313" key="20">
    <source>
        <dbReference type="Proteomes" id="UP001163152"/>
    </source>
</evidence>
<evidence type="ECO:0000256" key="3">
    <source>
        <dbReference type="ARBA" id="ARBA00022448"/>
    </source>
</evidence>
<dbReference type="Gene3D" id="3.30.1950.10">
    <property type="entry name" value="wza like domain"/>
    <property type="match status" value="1"/>
</dbReference>
<dbReference type="PANTHER" id="PTHR33619">
    <property type="entry name" value="POLYSACCHARIDE EXPORT PROTEIN GFCE-RELATED"/>
    <property type="match status" value="1"/>
</dbReference>
<evidence type="ECO:0000256" key="15">
    <source>
        <dbReference type="SAM" id="SignalP"/>
    </source>
</evidence>
<reference evidence="19" key="1">
    <citation type="submission" date="2022-12" db="EMBL/GenBank/DDBJ databases">
        <title>Polyphasic identification of a Novel Hot-Spring Cyanobacterium Ocullathermofonsia sinensis gen nov. sp. nov. and Genomic Insights on its Adaptations to the Thermal Habitat.</title>
        <authorList>
            <person name="Daroch M."/>
            <person name="Tang J."/>
            <person name="Jiang Y."/>
        </authorList>
    </citation>
    <scope>NUCLEOTIDE SEQUENCE</scope>
    <source>
        <strain evidence="19">PKUAC-SCTA174</strain>
    </source>
</reference>
<feature type="domain" description="Polysaccharide export protein N-terminal" evidence="16">
    <location>
        <begin position="50"/>
        <end position="124"/>
    </location>
</feature>
<dbReference type="GO" id="GO:0006811">
    <property type="term" value="P:monoatomic ion transport"/>
    <property type="evidence" value="ECO:0007669"/>
    <property type="project" value="UniProtKB-KW"/>
</dbReference>
<dbReference type="Pfam" id="PF02563">
    <property type="entry name" value="Poly_export"/>
    <property type="match status" value="1"/>
</dbReference>
<evidence type="ECO:0000256" key="10">
    <source>
        <dbReference type="ARBA" id="ARBA00023114"/>
    </source>
</evidence>
<evidence type="ECO:0000256" key="11">
    <source>
        <dbReference type="ARBA" id="ARBA00023136"/>
    </source>
</evidence>
<proteinExistence type="inferred from homology"/>